<comment type="caution">
    <text evidence="14">Lacks conserved residue(s) required for the propagation of feature annotation.</text>
</comment>
<dbReference type="SUPFAM" id="SSF158442">
    <property type="entry name" value="DsbB-like"/>
    <property type="match status" value="1"/>
</dbReference>
<feature type="transmembrane region" description="Helical" evidence="15">
    <location>
        <begin position="45"/>
        <end position="65"/>
    </location>
</feature>
<dbReference type="PANTHER" id="PTHR36570:SF2">
    <property type="entry name" value="DISULFIDE BOND FORMATION PROTEIN B"/>
    <property type="match status" value="1"/>
</dbReference>
<feature type="topological domain" description="Periplasmic" evidence="14">
    <location>
        <begin position="91"/>
        <end position="145"/>
    </location>
</feature>
<evidence type="ECO:0000313" key="16">
    <source>
        <dbReference type="EMBL" id="RPE86423.1"/>
    </source>
</evidence>
<keyword evidence="3 14" id="KW-0813">Transport</keyword>
<feature type="disulfide bond" description="Redox-active" evidence="14">
    <location>
        <begin position="41"/>
        <end position="44"/>
    </location>
</feature>
<evidence type="ECO:0000256" key="15">
    <source>
        <dbReference type="SAM" id="Phobius"/>
    </source>
</evidence>
<evidence type="ECO:0000256" key="14">
    <source>
        <dbReference type="HAMAP-Rule" id="MF_00286"/>
    </source>
</evidence>
<dbReference type="AlphaFoldDB" id="A0A3N4VYK8"/>
<evidence type="ECO:0000256" key="9">
    <source>
        <dbReference type="ARBA" id="ARBA00023002"/>
    </source>
</evidence>
<keyword evidence="5" id="KW-0997">Cell inner membrane</keyword>
<accession>A0A3N4VYK8</accession>
<keyword evidence="17" id="KW-1185">Reference proteome</keyword>
<evidence type="ECO:0000256" key="10">
    <source>
        <dbReference type="ARBA" id="ARBA00023136"/>
    </source>
</evidence>
<comment type="similarity">
    <text evidence="2 14">Belongs to the DsbB family.</text>
</comment>
<organism evidence="16 17">
    <name type="scientific">Vespertiliibacter pulmonis</name>
    <dbReference type="NCBI Taxonomy" id="1443036"/>
    <lineage>
        <taxon>Bacteria</taxon>
        <taxon>Pseudomonadati</taxon>
        <taxon>Pseudomonadota</taxon>
        <taxon>Gammaproteobacteria</taxon>
        <taxon>Pasteurellales</taxon>
        <taxon>Pasteurellaceae</taxon>
        <taxon>Vespertiliibacter</taxon>
    </lineage>
</organism>
<evidence type="ECO:0000256" key="4">
    <source>
        <dbReference type="ARBA" id="ARBA00022475"/>
    </source>
</evidence>
<dbReference type="RefSeq" id="WP_124210954.1">
    <property type="nucleotide sequence ID" value="NZ_CP016615.1"/>
</dbReference>
<evidence type="ECO:0000256" key="8">
    <source>
        <dbReference type="ARBA" id="ARBA00022989"/>
    </source>
</evidence>
<feature type="topological domain" description="Cytoplasmic" evidence="14">
    <location>
        <begin position="165"/>
        <end position="178"/>
    </location>
</feature>
<dbReference type="InterPro" id="IPR003752">
    <property type="entry name" value="DiS_bond_form_DsbB/BdbC"/>
</dbReference>
<dbReference type="Gene3D" id="1.20.1550.10">
    <property type="entry name" value="DsbB-like"/>
    <property type="match status" value="1"/>
</dbReference>
<evidence type="ECO:0000256" key="13">
    <source>
        <dbReference type="ARBA" id="ARBA00023284"/>
    </source>
</evidence>
<keyword evidence="4 14" id="KW-1003">Cell membrane</keyword>
<dbReference type="OrthoDB" id="3711263at2"/>
<keyword evidence="12 14" id="KW-0143">Chaperone</keyword>
<dbReference type="PANTHER" id="PTHR36570">
    <property type="entry name" value="DISULFIDE BOND FORMATION PROTEIN B"/>
    <property type="match status" value="1"/>
</dbReference>
<comment type="subcellular location">
    <subcellularLocation>
        <location evidence="1">Cell inner membrane</location>
        <topology evidence="1">Multi-pass membrane protein</topology>
    </subcellularLocation>
    <subcellularLocation>
        <location evidence="14">Cell membrane</location>
        <topology evidence="14">Multi-pass membrane protein</topology>
    </subcellularLocation>
</comment>
<comment type="function">
    <text evidence="14">Required for disulfide bond formation in some periplasmic proteins. Acts by oxidizing the DsbA protein.</text>
</comment>
<keyword evidence="9 14" id="KW-0560">Oxidoreductase</keyword>
<dbReference type="EMBL" id="RKQP01000001">
    <property type="protein sequence ID" value="RPE86423.1"/>
    <property type="molecule type" value="Genomic_DNA"/>
</dbReference>
<feature type="transmembrane region" description="Helical" evidence="15">
    <location>
        <begin position="146"/>
        <end position="163"/>
    </location>
</feature>
<keyword evidence="13 14" id="KW-0676">Redox-active center</keyword>
<evidence type="ECO:0000313" key="17">
    <source>
        <dbReference type="Proteomes" id="UP000281691"/>
    </source>
</evidence>
<keyword evidence="7 14" id="KW-0249">Electron transport</keyword>
<evidence type="ECO:0000256" key="12">
    <source>
        <dbReference type="ARBA" id="ARBA00023186"/>
    </source>
</evidence>
<reference evidence="16 17" key="1">
    <citation type="submission" date="2018-11" db="EMBL/GenBank/DDBJ databases">
        <title>Genomic Encyclopedia of Type Strains, Phase IV (KMG-IV): sequencing the most valuable type-strain genomes for metagenomic binning, comparative biology and taxonomic classification.</title>
        <authorList>
            <person name="Goeker M."/>
        </authorList>
    </citation>
    <scope>NUCLEOTIDE SEQUENCE [LARGE SCALE GENOMIC DNA]</scope>
    <source>
        <strain evidence="16 17">DSM 27238</strain>
    </source>
</reference>
<dbReference type="InterPro" id="IPR050183">
    <property type="entry name" value="DsbB"/>
</dbReference>
<evidence type="ECO:0000256" key="6">
    <source>
        <dbReference type="ARBA" id="ARBA00022692"/>
    </source>
</evidence>
<feature type="disulfide bond" description="Redox-active" evidence="14">
    <location>
        <begin position="105"/>
        <end position="131"/>
    </location>
</feature>
<dbReference type="InterPro" id="IPR022920">
    <property type="entry name" value="Disulphide_bond_form_DsbB"/>
</dbReference>
<dbReference type="InterPro" id="IPR023380">
    <property type="entry name" value="DsbB-like_sf"/>
</dbReference>
<keyword evidence="8 14" id="KW-1133">Transmembrane helix</keyword>
<dbReference type="GO" id="GO:0009055">
    <property type="term" value="F:electron transfer activity"/>
    <property type="evidence" value="ECO:0007669"/>
    <property type="project" value="UniProtKB-UniRule"/>
</dbReference>
<evidence type="ECO:0000256" key="2">
    <source>
        <dbReference type="ARBA" id="ARBA00008823"/>
    </source>
</evidence>
<dbReference type="Pfam" id="PF02600">
    <property type="entry name" value="DsbB"/>
    <property type="match status" value="1"/>
</dbReference>
<dbReference type="NCBIfam" id="NF002485">
    <property type="entry name" value="PRK01749.1"/>
    <property type="match status" value="1"/>
</dbReference>
<dbReference type="GO" id="GO:0005886">
    <property type="term" value="C:plasma membrane"/>
    <property type="evidence" value="ECO:0007669"/>
    <property type="project" value="UniProtKB-SubCell"/>
</dbReference>
<feature type="topological domain" description="Cytoplasmic" evidence="14">
    <location>
        <begin position="1"/>
        <end position="14"/>
    </location>
</feature>
<proteinExistence type="inferred from homology"/>
<evidence type="ECO:0000256" key="11">
    <source>
        <dbReference type="ARBA" id="ARBA00023157"/>
    </source>
</evidence>
<sequence length="178" mass="20236">MLNFFKALSYSRSAWLLFSISCLALEGTALYFQHGMGLKPCVMCIYERVALFVILIAGLIGYLAPRFILTRWIALLLGLVGSIKGIMLALKHTDYQLHPGPWNQCSPFVDFPETLPLDKWLPQIFAASGDCGKIDWQFLGLSMPQWLIGVFAFYFVLLVLIILSQFKRNQIQNHNIFS</sequence>
<keyword evidence="6 14" id="KW-0812">Transmembrane</keyword>
<keyword evidence="11 14" id="KW-1015">Disulfide bond</keyword>
<dbReference type="HAMAP" id="MF_00286">
    <property type="entry name" value="DsbB"/>
    <property type="match status" value="1"/>
</dbReference>
<protein>
    <recommendedName>
        <fullName evidence="14">Disulfide bond formation protein B</fullName>
    </recommendedName>
    <alternativeName>
        <fullName evidence="14">Disulfide oxidoreductase</fullName>
    </alternativeName>
</protein>
<comment type="caution">
    <text evidence="16">The sequence shown here is derived from an EMBL/GenBank/DDBJ whole genome shotgun (WGS) entry which is preliminary data.</text>
</comment>
<gene>
    <name evidence="14" type="primary">dsbB</name>
    <name evidence="16" type="ORF">EDC46_0825</name>
</gene>
<evidence type="ECO:0000256" key="1">
    <source>
        <dbReference type="ARBA" id="ARBA00004429"/>
    </source>
</evidence>
<name>A0A3N4VYK8_9PAST</name>
<dbReference type="GO" id="GO:0006457">
    <property type="term" value="P:protein folding"/>
    <property type="evidence" value="ECO:0007669"/>
    <property type="project" value="InterPro"/>
</dbReference>
<feature type="transmembrane region" description="Helical" evidence="15">
    <location>
        <begin position="72"/>
        <end position="90"/>
    </location>
</feature>
<feature type="topological domain" description="Periplasmic" evidence="14">
    <location>
        <begin position="32"/>
        <end position="49"/>
    </location>
</feature>
<dbReference type="Proteomes" id="UP000281691">
    <property type="component" value="Unassembled WGS sequence"/>
</dbReference>
<evidence type="ECO:0000256" key="5">
    <source>
        <dbReference type="ARBA" id="ARBA00022519"/>
    </source>
</evidence>
<evidence type="ECO:0000256" key="3">
    <source>
        <dbReference type="ARBA" id="ARBA00022448"/>
    </source>
</evidence>
<keyword evidence="10 14" id="KW-0472">Membrane</keyword>
<evidence type="ECO:0000256" key="7">
    <source>
        <dbReference type="ARBA" id="ARBA00022982"/>
    </source>
</evidence>
<dbReference type="GO" id="GO:0015035">
    <property type="term" value="F:protein-disulfide reductase activity"/>
    <property type="evidence" value="ECO:0007669"/>
    <property type="project" value="UniProtKB-UniRule"/>
</dbReference>